<feature type="transmembrane region" description="Helical" evidence="2">
    <location>
        <begin position="166"/>
        <end position="187"/>
    </location>
</feature>
<dbReference type="EMBL" id="JBHTCQ010000002">
    <property type="protein sequence ID" value="MFC7405820.1"/>
    <property type="molecule type" value="Genomic_DNA"/>
</dbReference>
<evidence type="ECO:0000313" key="3">
    <source>
        <dbReference type="EMBL" id="MFC7405820.1"/>
    </source>
</evidence>
<comment type="caution">
    <text evidence="3">The sequence shown here is derived from an EMBL/GenBank/DDBJ whole genome shotgun (WGS) entry which is preliminary data.</text>
</comment>
<accession>A0ABW2Q8T2</accession>
<name>A0ABW2Q8T2_9MICO</name>
<evidence type="ECO:0000256" key="2">
    <source>
        <dbReference type="SAM" id="Phobius"/>
    </source>
</evidence>
<organism evidence="3 4">
    <name type="scientific">Georgenia alba</name>
    <dbReference type="NCBI Taxonomy" id="2233858"/>
    <lineage>
        <taxon>Bacteria</taxon>
        <taxon>Bacillati</taxon>
        <taxon>Actinomycetota</taxon>
        <taxon>Actinomycetes</taxon>
        <taxon>Micrococcales</taxon>
        <taxon>Bogoriellaceae</taxon>
        <taxon>Georgenia</taxon>
    </lineage>
</organism>
<keyword evidence="2" id="KW-0812">Transmembrane</keyword>
<keyword evidence="2" id="KW-0472">Membrane</keyword>
<evidence type="ECO:0000313" key="4">
    <source>
        <dbReference type="Proteomes" id="UP001596455"/>
    </source>
</evidence>
<feature type="transmembrane region" description="Helical" evidence="2">
    <location>
        <begin position="46"/>
        <end position="69"/>
    </location>
</feature>
<evidence type="ECO:0008006" key="5">
    <source>
        <dbReference type="Google" id="ProtNLM"/>
    </source>
</evidence>
<sequence length="203" mass="20840">MPDRQQGVGDPYAAVPTDPGHVTPDPRPAPALVTPRRPGTVRAAVALMYLGAAVTVAVAILVLTGGVRAGRDLTLQDEAGTSGLPGSGLVVGMLATVVAIAILGVASVWLVMAITNRRGRRWARVVATVLAAFNLGNMLAVSHAIADAYAGVMPPGFDDPQMLPGLLPWLAYVGVGLAAVVLLWLPASSAYVRARARPAGERG</sequence>
<keyword evidence="4" id="KW-1185">Reference proteome</keyword>
<reference evidence="4" key="1">
    <citation type="journal article" date="2019" name="Int. J. Syst. Evol. Microbiol.">
        <title>The Global Catalogue of Microorganisms (GCM) 10K type strain sequencing project: providing services to taxonomists for standard genome sequencing and annotation.</title>
        <authorList>
            <consortium name="The Broad Institute Genomics Platform"/>
            <consortium name="The Broad Institute Genome Sequencing Center for Infectious Disease"/>
            <person name="Wu L."/>
            <person name="Ma J."/>
        </authorList>
    </citation>
    <scope>NUCLEOTIDE SEQUENCE [LARGE SCALE GENOMIC DNA]</scope>
    <source>
        <strain evidence="4">JCM 1490</strain>
    </source>
</reference>
<feature type="transmembrane region" description="Helical" evidence="2">
    <location>
        <begin position="125"/>
        <end position="146"/>
    </location>
</feature>
<dbReference type="RefSeq" id="WP_382394602.1">
    <property type="nucleotide sequence ID" value="NZ_JBHTCQ010000002.1"/>
</dbReference>
<evidence type="ECO:0000256" key="1">
    <source>
        <dbReference type="SAM" id="MobiDB-lite"/>
    </source>
</evidence>
<proteinExistence type="predicted"/>
<feature type="transmembrane region" description="Helical" evidence="2">
    <location>
        <begin position="89"/>
        <end position="113"/>
    </location>
</feature>
<feature type="region of interest" description="Disordered" evidence="1">
    <location>
        <begin position="1"/>
        <end position="32"/>
    </location>
</feature>
<protein>
    <recommendedName>
        <fullName evidence="5">DUF2567 domain-containing protein</fullName>
    </recommendedName>
</protein>
<dbReference type="Proteomes" id="UP001596455">
    <property type="component" value="Unassembled WGS sequence"/>
</dbReference>
<keyword evidence="2" id="KW-1133">Transmembrane helix</keyword>
<gene>
    <name evidence="3" type="ORF">ACFQQL_11920</name>
</gene>